<dbReference type="Gene3D" id="3.30.530.20">
    <property type="match status" value="1"/>
</dbReference>
<dbReference type="InterPro" id="IPR023393">
    <property type="entry name" value="START-like_dom_sf"/>
</dbReference>
<accession>A0ABP6Y4S0</accession>
<protein>
    <recommendedName>
        <fullName evidence="3">Polyketide cyclase / dehydrase and lipid transport</fullName>
    </recommendedName>
</protein>
<evidence type="ECO:0000313" key="2">
    <source>
        <dbReference type="Proteomes" id="UP001500767"/>
    </source>
</evidence>
<comment type="caution">
    <text evidence="1">The sequence shown here is derived from an EMBL/GenBank/DDBJ whole genome shotgun (WGS) entry which is preliminary data.</text>
</comment>
<organism evidence="1 2">
    <name type="scientific">Microlunatus spumicola</name>
    <dbReference type="NCBI Taxonomy" id="81499"/>
    <lineage>
        <taxon>Bacteria</taxon>
        <taxon>Bacillati</taxon>
        <taxon>Actinomycetota</taxon>
        <taxon>Actinomycetes</taxon>
        <taxon>Propionibacteriales</taxon>
        <taxon>Propionibacteriaceae</taxon>
        <taxon>Microlunatus</taxon>
    </lineage>
</organism>
<sequence>MSLRLEVSRELRASPERVWDELVDWRGQDRWIPLTHVRVTGTRSTGLGARVAALSGFWLGPVPVGLLDRFVVTGWTPPGSAPGDAPGELAVLHLGPYFTGEGSFKVLPDPAGARLVCTEVFTVPGGAPVEALLRLVLPVMRRGFAASLDTFAGLVERPRGA</sequence>
<proteinExistence type="predicted"/>
<reference evidence="2" key="1">
    <citation type="journal article" date="2019" name="Int. J. Syst. Evol. Microbiol.">
        <title>The Global Catalogue of Microorganisms (GCM) 10K type strain sequencing project: providing services to taxonomists for standard genome sequencing and annotation.</title>
        <authorList>
            <consortium name="The Broad Institute Genomics Platform"/>
            <consortium name="The Broad Institute Genome Sequencing Center for Infectious Disease"/>
            <person name="Wu L."/>
            <person name="Ma J."/>
        </authorList>
    </citation>
    <scope>NUCLEOTIDE SEQUENCE [LARGE SCALE GENOMIC DNA]</scope>
    <source>
        <strain evidence="2">JCM 16540</strain>
    </source>
</reference>
<dbReference type="Proteomes" id="UP001500767">
    <property type="component" value="Unassembled WGS sequence"/>
</dbReference>
<dbReference type="EMBL" id="BAAAYR010000005">
    <property type="protein sequence ID" value="GAA3577402.1"/>
    <property type="molecule type" value="Genomic_DNA"/>
</dbReference>
<dbReference type="RefSeq" id="WP_204911226.1">
    <property type="nucleotide sequence ID" value="NZ_BAAAYR010000005.1"/>
</dbReference>
<gene>
    <name evidence="1" type="ORF">GCM10022197_38350</name>
</gene>
<evidence type="ECO:0000313" key="1">
    <source>
        <dbReference type="EMBL" id="GAA3577402.1"/>
    </source>
</evidence>
<keyword evidence="2" id="KW-1185">Reference proteome</keyword>
<dbReference type="Pfam" id="PF10604">
    <property type="entry name" value="Polyketide_cyc2"/>
    <property type="match status" value="1"/>
</dbReference>
<dbReference type="CDD" id="cd07812">
    <property type="entry name" value="SRPBCC"/>
    <property type="match status" value="1"/>
</dbReference>
<evidence type="ECO:0008006" key="3">
    <source>
        <dbReference type="Google" id="ProtNLM"/>
    </source>
</evidence>
<dbReference type="SUPFAM" id="SSF55961">
    <property type="entry name" value="Bet v1-like"/>
    <property type="match status" value="1"/>
</dbReference>
<dbReference type="InterPro" id="IPR019587">
    <property type="entry name" value="Polyketide_cyclase/dehydratase"/>
</dbReference>
<name>A0ABP6Y4S0_9ACTN</name>